<gene>
    <name evidence="2" type="ORF">MNR06_04575</name>
</gene>
<proteinExistence type="predicted"/>
<feature type="chain" id="PRO_5046682199" description="Outer membrane protein beta-barrel domain-containing protein" evidence="1">
    <location>
        <begin position="23"/>
        <end position="154"/>
    </location>
</feature>
<accession>A0ABY4CBK3</accession>
<reference evidence="2" key="1">
    <citation type="submission" date="2022-03" db="EMBL/GenBank/DDBJ databases">
        <title>Genome Identification and Characterization of new species Bdellovibrio reynosense LBG001 sp. nov. from a Mexico soil sample.</title>
        <authorList>
            <person name="Camilli A."/>
            <person name="Ajao Y."/>
            <person name="Guo X."/>
        </authorList>
    </citation>
    <scope>NUCLEOTIDE SEQUENCE</scope>
    <source>
        <strain evidence="2">LBG001</strain>
    </source>
</reference>
<keyword evidence="1" id="KW-0732">Signal</keyword>
<dbReference type="EMBL" id="CP093442">
    <property type="protein sequence ID" value="UOF02223.1"/>
    <property type="molecule type" value="Genomic_DNA"/>
</dbReference>
<dbReference type="Proteomes" id="UP000830116">
    <property type="component" value="Chromosome"/>
</dbReference>
<organism evidence="2 3">
    <name type="scientific">Bdellovibrio reynosensis</name>
    <dbReference type="NCBI Taxonomy" id="2835041"/>
    <lineage>
        <taxon>Bacteria</taxon>
        <taxon>Pseudomonadati</taxon>
        <taxon>Bdellovibrionota</taxon>
        <taxon>Bdellovibrionia</taxon>
        <taxon>Bdellovibrionales</taxon>
        <taxon>Pseudobdellovibrionaceae</taxon>
        <taxon>Bdellovibrio</taxon>
    </lineage>
</organism>
<evidence type="ECO:0008006" key="4">
    <source>
        <dbReference type="Google" id="ProtNLM"/>
    </source>
</evidence>
<evidence type="ECO:0000313" key="2">
    <source>
        <dbReference type="EMBL" id="UOF02223.1"/>
    </source>
</evidence>
<evidence type="ECO:0000256" key="1">
    <source>
        <dbReference type="SAM" id="SignalP"/>
    </source>
</evidence>
<sequence>MKKFFAYITVLLVLMIYHSAQAEVAVGAVLGDPTGLSARTAIDGQHSVDGALAYNSGTYSGLHLHLTYLRDRARTFATTEGPIELYYGLGLRLISVDKGKYDGDTALGPRAPLGLVYHFKNPNVEVFGEIALALDVVPRTDVDLDVGVGVRLRF</sequence>
<name>A0ABY4CBK3_9BACT</name>
<evidence type="ECO:0000313" key="3">
    <source>
        <dbReference type="Proteomes" id="UP000830116"/>
    </source>
</evidence>
<feature type="signal peptide" evidence="1">
    <location>
        <begin position="1"/>
        <end position="22"/>
    </location>
</feature>
<keyword evidence="3" id="KW-1185">Reference proteome</keyword>
<protein>
    <recommendedName>
        <fullName evidence="4">Outer membrane protein beta-barrel domain-containing protein</fullName>
    </recommendedName>
</protein>
<dbReference type="RefSeq" id="WP_243539180.1">
    <property type="nucleotide sequence ID" value="NZ_CP093442.1"/>
</dbReference>